<organism evidence="2 3">
    <name type="scientific">Tritonibacter mobilis F1926</name>
    <dbReference type="NCBI Taxonomy" id="1265309"/>
    <lineage>
        <taxon>Bacteria</taxon>
        <taxon>Pseudomonadati</taxon>
        <taxon>Pseudomonadota</taxon>
        <taxon>Alphaproteobacteria</taxon>
        <taxon>Rhodobacterales</taxon>
        <taxon>Paracoccaceae</taxon>
        <taxon>Tritonibacter</taxon>
    </lineage>
</organism>
<evidence type="ECO:0000256" key="1">
    <source>
        <dbReference type="SAM" id="Phobius"/>
    </source>
</evidence>
<evidence type="ECO:0000313" key="2">
    <source>
        <dbReference type="EMBL" id="ANP39400.1"/>
    </source>
</evidence>
<dbReference type="OrthoDB" id="7198805at2"/>
<accession>A0A1B0ZYJ3</accession>
<evidence type="ECO:0000313" key="3">
    <source>
        <dbReference type="Proteomes" id="UP000013243"/>
    </source>
</evidence>
<dbReference type="Proteomes" id="UP000013243">
    <property type="component" value="Chromosome"/>
</dbReference>
<proteinExistence type="predicted"/>
<feature type="transmembrane region" description="Helical" evidence="1">
    <location>
        <begin position="311"/>
        <end position="329"/>
    </location>
</feature>
<dbReference type="STRING" id="1265309.K529_001365"/>
<dbReference type="RefSeq" id="WP_005643702.1">
    <property type="nucleotide sequence ID" value="NZ_CP015230.1"/>
</dbReference>
<keyword evidence="1" id="KW-1133">Transmembrane helix</keyword>
<dbReference type="AlphaFoldDB" id="A0A1B0ZYJ3"/>
<feature type="transmembrane region" description="Helical" evidence="1">
    <location>
        <begin position="15"/>
        <end position="35"/>
    </location>
</feature>
<gene>
    <name evidence="2" type="ORF">K529_001365</name>
</gene>
<reference evidence="2 3" key="1">
    <citation type="journal article" date="2016" name="ISME J.">
        <title>Global occurrence and heterogeneity of the Roseobacter-clade species Ruegeria mobilis.</title>
        <authorList>
            <person name="Sonnenschein E."/>
            <person name="Gram L."/>
        </authorList>
    </citation>
    <scope>NUCLEOTIDE SEQUENCE [LARGE SCALE GENOMIC DNA]</scope>
    <source>
        <strain evidence="2 3">F1926</strain>
    </source>
</reference>
<keyword evidence="1" id="KW-0472">Membrane</keyword>
<dbReference type="GeneID" id="28248439"/>
<keyword evidence="1" id="KW-0812">Transmembrane</keyword>
<dbReference type="EMBL" id="CP015230">
    <property type="protein sequence ID" value="ANP39400.1"/>
    <property type="molecule type" value="Genomic_DNA"/>
</dbReference>
<protein>
    <recommendedName>
        <fullName evidence="4">DUF4350 domain-containing protein</fullName>
    </recommendedName>
</protein>
<evidence type="ECO:0008006" key="4">
    <source>
        <dbReference type="Google" id="ProtNLM"/>
    </source>
</evidence>
<name>A0A1B0ZYJ3_9RHOB</name>
<sequence>MSLSDPSAPTNKLRLETLAIAGFAVLLIFVVFYALSQRQQVLRTSPSGFDGLQTWLTSEDISAQSFLGGWQVDQNSVGLLLLPLFDTAPDSPRSHPSTKRELLFQQDEYDLDMRPVLEKARRVQTLVVLPKWRSGMRLAGVAHPVLLNERAATQKLLQDLTGENDAKIVDARVPFSDFGYTAEDGQDMSARIYAAQMFKSESCTPLIGTEAAMVLADCALPKRAIPKSQARNSTNNTRMLVLSDPDLLNNHGLRMADNAMIAIDFLSARTGERNLIIDYSRDVWLTDPDRGSQRERTWADLKRFFEPPFQVLWLGGLLTLALFIWRSWLRYGPVRRDEATATSGKAQALLARGRLMRLCNQDGALLSDYAQARLAATAATLFGPAHARHYAEPTAFLGYVARRHPGLADALEKTLTDIRRLQPRTAPAEAIRHVDELEALLEQVIHDT</sequence>
<dbReference type="KEGG" id="rmb:K529_001365"/>